<keyword evidence="2" id="KW-0862">Zinc</keyword>
<feature type="compositionally biased region" description="Low complexity" evidence="7">
    <location>
        <begin position="182"/>
        <end position="193"/>
    </location>
</feature>
<evidence type="ECO:0000313" key="10">
    <source>
        <dbReference type="Proteomes" id="UP001302126"/>
    </source>
</evidence>
<dbReference type="PROSITE" id="PS00463">
    <property type="entry name" value="ZN2_CY6_FUNGAL_1"/>
    <property type="match status" value="1"/>
</dbReference>
<name>A0AAN6X6T5_9PEZI</name>
<dbReference type="EMBL" id="MU864350">
    <property type="protein sequence ID" value="KAK4193940.1"/>
    <property type="molecule type" value="Genomic_DNA"/>
</dbReference>
<comment type="caution">
    <text evidence="9">The sequence shown here is derived from an EMBL/GenBank/DDBJ whole genome shotgun (WGS) entry which is preliminary data.</text>
</comment>
<accession>A0AAN6X6T5</accession>
<dbReference type="PROSITE" id="PS50048">
    <property type="entry name" value="ZN2_CY6_FUNGAL_2"/>
    <property type="match status" value="1"/>
</dbReference>
<feature type="domain" description="Zn(2)-C6 fungal-type" evidence="8">
    <location>
        <begin position="51"/>
        <end position="79"/>
    </location>
</feature>
<dbReference type="Gene3D" id="4.10.240.10">
    <property type="entry name" value="Zn(2)-C6 fungal-type DNA-binding domain"/>
    <property type="match status" value="1"/>
</dbReference>
<dbReference type="InterPro" id="IPR036864">
    <property type="entry name" value="Zn2-C6_fun-type_DNA-bd_sf"/>
</dbReference>
<dbReference type="Pfam" id="PF00172">
    <property type="entry name" value="Zn_clus"/>
    <property type="match status" value="1"/>
</dbReference>
<proteinExistence type="predicted"/>
<keyword evidence="5" id="KW-0804">Transcription</keyword>
<dbReference type="AlphaFoldDB" id="A0AAN6X6T5"/>
<reference evidence="9" key="2">
    <citation type="submission" date="2023-05" db="EMBL/GenBank/DDBJ databases">
        <authorList>
            <consortium name="Lawrence Berkeley National Laboratory"/>
            <person name="Steindorff A."/>
            <person name="Hensen N."/>
            <person name="Bonometti L."/>
            <person name="Westerberg I."/>
            <person name="Brannstrom I.O."/>
            <person name="Guillou S."/>
            <person name="Cros-Aarteil S."/>
            <person name="Calhoun S."/>
            <person name="Haridas S."/>
            <person name="Kuo A."/>
            <person name="Mondo S."/>
            <person name="Pangilinan J."/>
            <person name="Riley R."/>
            <person name="Labutti K."/>
            <person name="Andreopoulos B."/>
            <person name="Lipzen A."/>
            <person name="Chen C."/>
            <person name="Yanf M."/>
            <person name="Daum C."/>
            <person name="Ng V."/>
            <person name="Clum A."/>
            <person name="Ohm R."/>
            <person name="Martin F."/>
            <person name="Silar P."/>
            <person name="Natvig D."/>
            <person name="Lalanne C."/>
            <person name="Gautier V."/>
            <person name="Ament-Velasquez S.L."/>
            <person name="Kruys A."/>
            <person name="Hutchinson M.I."/>
            <person name="Powell A.J."/>
            <person name="Barry K."/>
            <person name="Miller A.N."/>
            <person name="Grigoriev I.V."/>
            <person name="Debuchy R."/>
            <person name="Gladieux P."/>
            <person name="Thoren M.H."/>
            <person name="Johannesson H."/>
        </authorList>
    </citation>
    <scope>NUCLEOTIDE SEQUENCE</scope>
    <source>
        <strain evidence="9">PSN309</strain>
    </source>
</reference>
<organism evidence="9 10">
    <name type="scientific">Podospora australis</name>
    <dbReference type="NCBI Taxonomy" id="1536484"/>
    <lineage>
        <taxon>Eukaryota</taxon>
        <taxon>Fungi</taxon>
        <taxon>Dikarya</taxon>
        <taxon>Ascomycota</taxon>
        <taxon>Pezizomycotina</taxon>
        <taxon>Sordariomycetes</taxon>
        <taxon>Sordariomycetidae</taxon>
        <taxon>Sordariales</taxon>
        <taxon>Podosporaceae</taxon>
        <taxon>Podospora</taxon>
    </lineage>
</organism>
<reference evidence="9" key="1">
    <citation type="journal article" date="2023" name="Mol. Phylogenet. Evol.">
        <title>Genome-scale phylogeny and comparative genomics of the fungal order Sordariales.</title>
        <authorList>
            <person name="Hensen N."/>
            <person name="Bonometti L."/>
            <person name="Westerberg I."/>
            <person name="Brannstrom I.O."/>
            <person name="Guillou S."/>
            <person name="Cros-Aarteil S."/>
            <person name="Calhoun S."/>
            <person name="Haridas S."/>
            <person name="Kuo A."/>
            <person name="Mondo S."/>
            <person name="Pangilinan J."/>
            <person name="Riley R."/>
            <person name="LaButti K."/>
            <person name="Andreopoulos B."/>
            <person name="Lipzen A."/>
            <person name="Chen C."/>
            <person name="Yan M."/>
            <person name="Daum C."/>
            <person name="Ng V."/>
            <person name="Clum A."/>
            <person name="Steindorff A."/>
            <person name="Ohm R.A."/>
            <person name="Martin F."/>
            <person name="Silar P."/>
            <person name="Natvig D.O."/>
            <person name="Lalanne C."/>
            <person name="Gautier V."/>
            <person name="Ament-Velasquez S.L."/>
            <person name="Kruys A."/>
            <person name="Hutchinson M.I."/>
            <person name="Powell A.J."/>
            <person name="Barry K."/>
            <person name="Miller A.N."/>
            <person name="Grigoriev I.V."/>
            <person name="Debuchy R."/>
            <person name="Gladieux P."/>
            <person name="Hiltunen Thoren M."/>
            <person name="Johannesson H."/>
        </authorList>
    </citation>
    <scope>NUCLEOTIDE SEQUENCE</scope>
    <source>
        <strain evidence="9">PSN309</strain>
    </source>
</reference>
<dbReference type="InterPro" id="IPR001138">
    <property type="entry name" value="Zn2Cys6_DnaBD"/>
</dbReference>
<dbReference type="SMART" id="SM00066">
    <property type="entry name" value="GAL4"/>
    <property type="match status" value="1"/>
</dbReference>
<dbReference type="GO" id="GO:0005634">
    <property type="term" value="C:nucleus"/>
    <property type="evidence" value="ECO:0007669"/>
    <property type="project" value="UniProtKB-SubCell"/>
</dbReference>
<keyword evidence="3" id="KW-0805">Transcription regulation</keyword>
<dbReference type="GO" id="GO:0000976">
    <property type="term" value="F:transcription cis-regulatory region binding"/>
    <property type="evidence" value="ECO:0007669"/>
    <property type="project" value="TreeGrafter"/>
</dbReference>
<evidence type="ECO:0000259" key="8">
    <source>
        <dbReference type="PROSITE" id="PS50048"/>
    </source>
</evidence>
<comment type="subcellular location">
    <subcellularLocation>
        <location evidence="1">Nucleus</location>
    </subcellularLocation>
</comment>
<dbReference type="GO" id="GO:0045944">
    <property type="term" value="P:positive regulation of transcription by RNA polymerase II"/>
    <property type="evidence" value="ECO:0007669"/>
    <property type="project" value="TreeGrafter"/>
</dbReference>
<gene>
    <name evidence="9" type="ORF">QBC35DRAFT_371154</name>
</gene>
<evidence type="ECO:0000256" key="2">
    <source>
        <dbReference type="ARBA" id="ARBA00022833"/>
    </source>
</evidence>
<keyword evidence="10" id="KW-1185">Reference proteome</keyword>
<evidence type="ECO:0000256" key="3">
    <source>
        <dbReference type="ARBA" id="ARBA00023015"/>
    </source>
</evidence>
<evidence type="ECO:0000313" key="9">
    <source>
        <dbReference type="EMBL" id="KAK4193940.1"/>
    </source>
</evidence>
<feature type="region of interest" description="Disordered" evidence="7">
    <location>
        <begin position="156"/>
        <end position="225"/>
    </location>
</feature>
<dbReference type="GO" id="GO:0000981">
    <property type="term" value="F:DNA-binding transcription factor activity, RNA polymerase II-specific"/>
    <property type="evidence" value="ECO:0007669"/>
    <property type="project" value="InterPro"/>
</dbReference>
<dbReference type="Pfam" id="PF11951">
    <property type="entry name" value="Fungal_trans_2"/>
    <property type="match status" value="1"/>
</dbReference>
<evidence type="ECO:0000256" key="4">
    <source>
        <dbReference type="ARBA" id="ARBA00023125"/>
    </source>
</evidence>
<evidence type="ECO:0000256" key="1">
    <source>
        <dbReference type="ARBA" id="ARBA00004123"/>
    </source>
</evidence>
<evidence type="ECO:0000256" key="5">
    <source>
        <dbReference type="ARBA" id="ARBA00023163"/>
    </source>
</evidence>
<dbReference type="InterPro" id="IPR021858">
    <property type="entry name" value="Fun_TF"/>
</dbReference>
<dbReference type="SUPFAM" id="SSF57701">
    <property type="entry name" value="Zn2/Cys6 DNA-binding domain"/>
    <property type="match status" value="1"/>
</dbReference>
<keyword evidence="4" id="KW-0238">DNA-binding</keyword>
<dbReference type="PANTHER" id="PTHR37534">
    <property type="entry name" value="TRANSCRIPTIONAL ACTIVATOR PROTEIN UGA3"/>
    <property type="match status" value="1"/>
</dbReference>
<dbReference type="PANTHER" id="PTHR37534:SF23">
    <property type="entry name" value="ZN(II)2CYS6 TRANSCRIPTION FACTOR (EUROFUNG)"/>
    <property type="match status" value="1"/>
</dbReference>
<feature type="region of interest" description="Disordered" evidence="7">
    <location>
        <begin position="1"/>
        <end position="45"/>
    </location>
</feature>
<evidence type="ECO:0000256" key="7">
    <source>
        <dbReference type="SAM" id="MobiDB-lite"/>
    </source>
</evidence>
<dbReference type="Proteomes" id="UP001302126">
    <property type="component" value="Unassembled WGS sequence"/>
</dbReference>
<feature type="compositionally biased region" description="Pro residues" evidence="7">
    <location>
        <begin position="194"/>
        <end position="204"/>
    </location>
</feature>
<feature type="region of interest" description="Disordered" evidence="7">
    <location>
        <begin position="660"/>
        <end position="736"/>
    </location>
</feature>
<keyword evidence="6" id="KW-0539">Nucleus</keyword>
<evidence type="ECO:0000256" key="6">
    <source>
        <dbReference type="ARBA" id="ARBA00023242"/>
    </source>
</evidence>
<dbReference type="CDD" id="cd00067">
    <property type="entry name" value="GAL4"/>
    <property type="match status" value="1"/>
</dbReference>
<feature type="compositionally biased region" description="Pro residues" evidence="7">
    <location>
        <begin position="664"/>
        <end position="686"/>
    </location>
</feature>
<dbReference type="GO" id="GO:0008270">
    <property type="term" value="F:zinc ion binding"/>
    <property type="evidence" value="ECO:0007669"/>
    <property type="project" value="InterPro"/>
</dbReference>
<protein>
    <submittedName>
        <fullName evidence="9">Transcriptional regulatory protein moc3</fullName>
    </submittedName>
</protein>
<sequence>MSAVEDTAWAAGTGPGSPPGALPVQNEDQDPNQSQNPAPKKSNIRKRTKTGCLTCRKRRIKCDEGKPTCGNCIKSKRECEGYNQRIVFKESMGSFASGNLFGHPVYHHQATQEALLHAQLSAAQSKAASSQGPLAAIAPKPPSIDYSGSGIYPYPHQGLPGPSTPSTIVGMPPLQPPPIQPPSQTQYSPHNQLPSPPNFPPDPAFYPDQLSPHIHGDPRNFLNISPVSQQPLQQNVISPLEQISPVFGRHPTTLPPPEQQLASPDSMEAALSRTISGTEEEYWQSDDEASMGASDDEMMLDLHSSHLESNDLGIQVARRLGTQVDAYGTQIRSFATFVDANVLDTYMPSSENSPLNDSQTAAIFWYFVNVTGQSMSLYERHPFDPTPMFQGQPVPKQRQHIWTYTFPIMAFNHPALMQAILALGSLQMAKLQNSSPTAAMKHYHLSLRRIAKNYSSPTRRTQPATLAATLLLGFYEVWNSDHDKWCKHMWGARAILKEIPLRQMTRDILAMKRKQREQEFTNHHCSDACFASHHLPKVDIEEVDTEFIEEITGLKVDYGGGDGYVLNDGASSRASRITERDVERYEQLRDLFWWYCKMDVYQSILGGTRPFMNYKHWTQCVPRGQFGKIDSIYGTFDHLMLLLGRLAGFASRDLARKRKARKFGPPPGFGGPPGGGPPGAGPPGGPPAGNSPTGSGRGQSPPAFAGLMPSSGTFTVPRGFSPPRETTPSSDDVITDEADFNTSTSLAMREWESIRQAFDLFRSRLGPDFDPLGPDFAPPDMTPFGPALTYRTYSIAGIWMNYYMGLIVLHRAHPNMPPIAVMAAGMAAPQTGKWANEIARIAAGLHEDTTHVSAVSTLFQSLPQRHWTIRRLRDIARLTGWQSARQIADGCEAGWNKAAALGRGPPYHSPPELGPLFPDEVWNRHRRIDRRIHELGAGDKRFVLAKTEQTHYALGLLSVERDLDTLDISGDEGEGDGKEES</sequence>